<dbReference type="OrthoDB" id="9155150at2"/>
<comment type="caution">
    <text evidence="1">The sequence shown here is derived from an EMBL/GenBank/DDBJ whole genome shotgun (WGS) entry which is preliminary data.</text>
</comment>
<evidence type="ECO:0000313" key="1">
    <source>
        <dbReference type="EMBL" id="TJZ73304.1"/>
    </source>
</evidence>
<dbReference type="Proteomes" id="UP000310016">
    <property type="component" value="Unassembled WGS sequence"/>
</dbReference>
<name>A0A4U0QBU5_9NEIS</name>
<dbReference type="RefSeq" id="WP_136773420.1">
    <property type="nucleotide sequence ID" value="NZ_CP156074.1"/>
</dbReference>
<reference evidence="1 2" key="1">
    <citation type="submission" date="2019-04" db="EMBL/GenBank/DDBJ databases">
        <title>Chitiniphilus eburnea sp. nov., a novel chitinolytic bacterium isolated from aquaculture sludge.</title>
        <authorList>
            <person name="Sheng M."/>
        </authorList>
    </citation>
    <scope>NUCLEOTIDE SEQUENCE [LARGE SCALE GENOMIC DNA]</scope>
    <source>
        <strain evidence="1 2">HX-2-15</strain>
    </source>
</reference>
<dbReference type="EMBL" id="SUMF01000010">
    <property type="protein sequence ID" value="TJZ73304.1"/>
    <property type="molecule type" value="Genomic_DNA"/>
</dbReference>
<dbReference type="AlphaFoldDB" id="A0A4U0QBU5"/>
<sequence length="271" mass="29663">MPTTLSGAQLATLAAVNRTRIVAGDAVYDPACWNWALYGIRADGPNPRDLYGYVSDWRGSGFNPQQLLAARNECWARCSAWPYFAGGSAEQQAARKAALDAIQAYLDGDRAGRRAEARKRVFRLALQVAGLTVSADPTPYRIIARADRDDDVIDDHWWIELNNTHTVETVPGVPLLLEFEAQAAFQELSLRLDNDQRALDVAIPRYQTAYLQQLTNEHIALIAQLLAAADFPIAPGSGVPGLGVFQAKDNATPVQGKPAIRAAWERNEIPA</sequence>
<accession>A0A4U0QBU5</accession>
<gene>
    <name evidence="1" type="ORF">FAZ21_10600</name>
</gene>
<proteinExistence type="predicted"/>
<keyword evidence="2" id="KW-1185">Reference proteome</keyword>
<evidence type="ECO:0000313" key="2">
    <source>
        <dbReference type="Proteomes" id="UP000310016"/>
    </source>
</evidence>
<organism evidence="1 2">
    <name type="scientific">Chitiniphilus eburneus</name>
    <dbReference type="NCBI Taxonomy" id="2571148"/>
    <lineage>
        <taxon>Bacteria</taxon>
        <taxon>Pseudomonadati</taxon>
        <taxon>Pseudomonadota</taxon>
        <taxon>Betaproteobacteria</taxon>
        <taxon>Neisseriales</taxon>
        <taxon>Chitinibacteraceae</taxon>
        <taxon>Chitiniphilus</taxon>
    </lineage>
</organism>
<protein>
    <submittedName>
        <fullName evidence="1">Uncharacterized protein</fullName>
    </submittedName>
</protein>